<evidence type="ECO:0000313" key="7">
    <source>
        <dbReference type="Proteomes" id="UP001472866"/>
    </source>
</evidence>
<evidence type="ECO:0000256" key="4">
    <source>
        <dbReference type="SAM" id="MobiDB-lite"/>
    </source>
</evidence>
<dbReference type="PROSITE" id="PS00626">
    <property type="entry name" value="RCC1_2"/>
    <property type="match status" value="1"/>
</dbReference>
<protein>
    <submittedName>
        <fullName evidence="6">Regulator of chromosome condensation</fullName>
    </submittedName>
</protein>
<keyword evidence="2" id="KW-0677">Repeat</keyword>
<dbReference type="PROSITE" id="PS50012">
    <property type="entry name" value="RCC1_3"/>
    <property type="match status" value="7"/>
</dbReference>
<sequence length="498" mass="51837">MDDGSRSELRGHLKALNEQFASYITRQRDTNALGVWSAACKDYLRYVGDLEAEYGAGALANGSSSGAAGHDASSEVFMFGTGDCGQLGFGEDVPELPFPKQLKWKGLCFTKLVCGGMHTLAVSSDGGLWSWGVNDEGALGRLAKSNNDFVDAQAAGLASAQGAIPENVPGRVDLPSGSRVAQVTTGDSHCMALLSSGEVYGWGAYRNSSGVLGFSVQTKIQKLPAKIDLPAGSGKVVEIASGADHVLALTASGEVFSWGCSEKGRLGRMAKDFADRSPKQDAAVKSESLRAGRVPSLTGVAHVACGFFGSFAVSAAGECYGWGLNNYGQLGLPQEGSFYEPKKLVCLDGKGVKRISGGEHHTLALTQKGKVLAFGRPTYGRLGRPDVAADKDAFVSEPNYCEGISGRVECIATGMAVSGAVTTDGDAYVWGYGTTGQLGKGEDDGDEILPYLLKTKRLAGKNVTWLSFGGQHAGLVAGPGAVGSEGGQGSAPRKRVRL</sequence>
<feature type="domain" description="RCC1-like" evidence="5">
    <location>
        <begin position="75"/>
        <end position="473"/>
    </location>
</feature>
<dbReference type="AlphaFoldDB" id="A0AAX4P5J7"/>
<dbReference type="Proteomes" id="UP001472866">
    <property type="component" value="Chromosome 04"/>
</dbReference>
<gene>
    <name evidence="6" type="ORF">HKI87_04g28580</name>
</gene>
<evidence type="ECO:0000259" key="5">
    <source>
        <dbReference type="Pfam" id="PF25390"/>
    </source>
</evidence>
<evidence type="ECO:0000256" key="1">
    <source>
        <dbReference type="ARBA" id="ARBA00022658"/>
    </source>
</evidence>
<feature type="repeat" description="RCC1" evidence="3">
    <location>
        <begin position="197"/>
        <end position="252"/>
    </location>
</feature>
<evidence type="ECO:0000256" key="2">
    <source>
        <dbReference type="ARBA" id="ARBA00022737"/>
    </source>
</evidence>
<feature type="repeat" description="RCC1" evidence="3">
    <location>
        <begin position="253"/>
        <end position="316"/>
    </location>
</feature>
<accession>A0AAX4P5J7</accession>
<proteinExistence type="predicted"/>
<dbReference type="PANTHER" id="PTHR45982:SF1">
    <property type="entry name" value="REGULATOR OF CHROMOSOME CONDENSATION"/>
    <property type="match status" value="1"/>
</dbReference>
<dbReference type="InterPro" id="IPR000408">
    <property type="entry name" value="Reg_chr_condens"/>
</dbReference>
<dbReference type="InterPro" id="IPR051553">
    <property type="entry name" value="Ran_GTPase-activating"/>
</dbReference>
<keyword evidence="1" id="KW-0344">Guanine-nucleotide releasing factor</keyword>
<evidence type="ECO:0000256" key="3">
    <source>
        <dbReference type="PROSITE-ProRule" id="PRU00235"/>
    </source>
</evidence>
<dbReference type="Pfam" id="PF25390">
    <property type="entry name" value="WD40_RLD"/>
    <property type="match status" value="1"/>
</dbReference>
<keyword evidence="7" id="KW-1185">Reference proteome</keyword>
<dbReference type="InterPro" id="IPR009091">
    <property type="entry name" value="RCC1/BLIP-II"/>
</dbReference>
<evidence type="ECO:0000313" key="6">
    <source>
        <dbReference type="EMBL" id="WZN61323.1"/>
    </source>
</evidence>
<feature type="repeat" description="RCC1" evidence="3">
    <location>
        <begin position="369"/>
        <end position="424"/>
    </location>
</feature>
<feature type="compositionally biased region" description="Gly residues" evidence="4">
    <location>
        <begin position="480"/>
        <end position="489"/>
    </location>
</feature>
<dbReference type="SUPFAM" id="SSF50985">
    <property type="entry name" value="RCC1/BLIP-II"/>
    <property type="match status" value="1"/>
</dbReference>
<feature type="region of interest" description="Disordered" evidence="4">
    <location>
        <begin position="479"/>
        <end position="498"/>
    </location>
</feature>
<name>A0AAX4P5J7_9CHLO</name>
<dbReference type="EMBL" id="CP151504">
    <property type="protein sequence ID" value="WZN61323.1"/>
    <property type="molecule type" value="Genomic_DNA"/>
</dbReference>
<dbReference type="GO" id="GO:0005085">
    <property type="term" value="F:guanyl-nucleotide exchange factor activity"/>
    <property type="evidence" value="ECO:0007669"/>
    <property type="project" value="TreeGrafter"/>
</dbReference>
<dbReference type="GO" id="GO:0005737">
    <property type="term" value="C:cytoplasm"/>
    <property type="evidence" value="ECO:0007669"/>
    <property type="project" value="TreeGrafter"/>
</dbReference>
<feature type="repeat" description="RCC1" evidence="3">
    <location>
        <begin position="425"/>
        <end position="479"/>
    </location>
</feature>
<organism evidence="6 7">
    <name type="scientific">Chloropicon roscoffensis</name>
    <dbReference type="NCBI Taxonomy" id="1461544"/>
    <lineage>
        <taxon>Eukaryota</taxon>
        <taxon>Viridiplantae</taxon>
        <taxon>Chlorophyta</taxon>
        <taxon>Chloropicophyceae</taxon>
        <taxon>Chloropicales</taxon>
        <taxon>Chloropicaceae</taxon>
        <taxon>Chloropicon</taxon>
    </lineage>
</organism>
<feature type="repeat" description="RCC1" evidence="3">
    <location>
        <begin position="74"/>
        <end position="125"/>
    </location>
</feature>
<dbReference type="Gene3D" id="2.130.10.30">
    <property type="entry name" value="Regulator of chromosome condensation 1/beta-lactamase-inhibitor protein II"/>
    <property type="match status" value="1"/>
</dbReference>
<feature type="repeat" description="RCC1" evidence="3">
    <location>
        <begin position="126"/>
        <end position="196"/>
    </location>
</feature>
<reference evidence="6 7" key="1">
    <citation type="submission" date="2024-03" db="EMBL/GenBank/DDBJ databases">
        <title>Complete genome sequence of the green alga Chloropicon roscoffensis RCC1871.</title>
        <authorList>
            <person name="Lemieux C."/>
            <person name="Pombert J.-F."/>
            <person name="Otis C."/>
            <person name="Turmel M."/>
        </authorList>
    </citation>
    <scope>NUCLEOTIDE SEQUENCE [LARGE SCALE GENOMIC DNA]</scope>
    <source>
        <strain evidence="6 7">RCC1871</strain>
    </source>
</reference>
<dbReference type="PRINTS" id="PR00633">
    <property type="entry name" value="RCCNDNSATION"/>
</dbReference>
<dbReference type="InterPro" id="IPR058923">
    <property type="entry name" value="RCC1-like_dom"/>
</dbReference>
<feature type="repeat" description="RCC1" evidence="3">
    <location>
        <begin position="317"/>
        <end position="368"/>
    </location>
</feature>
<dbReference type="PANTHER" id="PTHR45982">
    <property type="entry name" value="REGULATOR OF CHROMOSOME CONDENSATION"/>
    <property type="match status" value="1"/>
</dbReference>